<dbReference type="Gene3D" id="2.60.40.1480">
    <property type="entry name" value="Coatomer, gamma subunit, appendage domain"/>
    <property type="match status" value="1"/>
</dbReference>
<feature type="region of interest" description="Disordered" evidence="1">
    <location>
        <begin position="22"/>
        <end position="113"/>
    </location>
</feature>
<reference evidence="2 3" key="1">
    <citation type="journal article" date="2021" name="Sci. Rep.">
        <title>The genome of the diatom Chaetoceros tenuissimus carries an ancient integrated fragment of an extant virus.</title>
        <authorList>
            <person name="Hongo Y."/>
            <person name="Kimura K."/>
            <person name="Takaki Y."/>
            <person name="Yoshida Y."/>
            <person name="Baba S."/>
            <person name="Kobayashi G."/>
            <person name="Nagasaki K."/>
            <person name="Hano T."/>
            <person name="Tomaru Y."/>
        </authorList>
    </citation>
    <scope>NUCLEOTIDE SEQUENCE [LARGE SCALE GENOMIC DNA]</scope>
    <source>
        <strain evidence="2 3">NIES-3715</strain>
    </source>
</reference>
<feature type="compositionally biased region" description="Polar residues" evidence="1">
    <location>
        <begin position="156"/>
        <end position="165"/>
    </location>
</feature>
<dbReference type="Proteomes" id="UP001054902">
    <property type="component" value="Unassembled WGS sequence"/>
</dbReference>
<name>A0AAD3HD13_9STRA</name>
<feature type="region of interest" description="Disordered" evidence="1">
    <location>
        <begin position="494"/>
        <end position="514"/>
    </location>
</feature>
<comment type="caution">
    <text evidence="2">The sequence shown here is derived from an EMBL/GenBank/DDBJ whole genome shotgun (WGS) entry which is preliminary data.</text>
</comment>
<feature type="region of interest" description="Disordered" evidence="1">
    <location>
        <begin position="445"/>
        <end position="468"/>
    </location>
</feature>
<evidence type="ECO:0000313" key="3">
    <source>
        <dbReference type="Proteomes" id="UP001054902"/>
    </source>
</evidence>
<organism evidence="2 3">
    <name type="scientific">Chaetoceros tenuissimus</name>
    <dbReference type="NCBI Taxonomy" id="426638"/>
    <lineage>
        <taxon>Eukaryota</taxon>
        <taxon>Sar</taxon>
        <taxon>Stramenopiles</taxon>
        <taxon>Ochrophyta</taxon>
        <taxon>Bacillariophyta</taxon>
        <taxon>Coscinodiscophyceae</taxon>
        <taxon>Chaetocerotophycidae</taxon>
        <taxon>Chaetocerotales</taxon>
        <taxon>Chaetocerotaceae</taxon>
        <taxon>Chaetoceros</taxon>
    </lineage>
</organism>
<evidence type="ECO:0000313" key="2">
    <source>
        <dbReference type="EMBL" id="GFH58608.1"/>
    </source>
</evidence>
<dbReference type="GO" id="GO:0030126">
    <property type="term" value="C:COPI vesicle coat"/>
    <property type="evidence" value="ECO:0007669"/>
    <property type="project" value="InterPro"/>
</dbReference>
<evidence type="ECO:0000256" key="1">
    <source>
        <dbReference type="SAM" id="MobiDB-lite"/>
    </source>
</evidence>
<dbReference type="InterPro" id="IPR037067">
    <property type="entry name" value="Coatomer_gsu_app_sf"/>
</dbReference>
<dbReference type="PANTHER" id="PTHR12894:SF27">
    <property type="entry name" value="TRANSFORMING GROWTH FACTOR-BETA RECEPTOR-ASSOCIATED PROTEIN 1"/>
    <property type="match status" value="1"/>
</dbReference>
<dbReference type="EMBL" id="BLLK01000062">
    <property type="protein sequence ID" value="GFH58608.1"/>
    <property type="molecule type" value="Genomic_DNA"/>
</dbReference>
<dbReference type="GO" id="GO:0034058">
    <property type="term" value="P:endosomal vesicle fusion"/>
    <property type="evidence" value="ECO:0007669"/>
    <property type="project" value="TreeGrafter"/>
</dbReference>
<feature type="region of interest" description="Disordered" evidence="1">
    <location>
        <begin position="146"/>
        <end position="169"/>
    </location>
</feature>
<keyword evidence="3" id="KW-1185">Reference proteome</keyword>
<accession>A0AAD3HD13</accession>
<dbReference type="GO" id="GO:0005198">
    <property type="term" value="F:structural molecule activity"/>
    <property type="evidence" value="ECO:0007669"/>
    <property type="project" value="InterPro"/>
</dbReference>
<dbReference type="PANTHER" id="PTHR12894">
    <property type="entry name" value="CNH DOMAIN CONTAINING"/>
    <property type="match status" value="1"/>
</dbReference>
<protein>
    <submittedName>
        <fullName evidence="2">Uncharacterized protein</fullName>
    </submittedName>
</protein>
<gene>
    <name evidence="2" type="ORF">CTEN210_15084</name>
</gene>
<feature type="compositionally biased region" description="Low complexity" evidence="1">
    <location>
        <begin position="30"/>
        <end position="48"/>
    </location>
</feature>
<dbReference type="GO" id="GO:0006886">
    <property type="term" value="P:intracellular protein transport"/>
    <property type="evidence" value="ECO:0007669"/>
    <property type="project" value="InterPro"/>
</dbReference>
<feature type="compositionally biased region" description="Polar residues" evidence="1">
    <location>
        <begin position="49"/>
        <end position="87"/>
    </location>
</feature>
<dbReference type="GO" id="GO:0006914">
    <property type="term" value="P:autophagy"/>
    <property type="evidence" value="ECO:0007669"/>
    <property type="project" value="TreeGrafter"/>
</dbReference>
<proteinExistence type="predicted"/>
<dbReference type="InterPro" id="IPR032914">
    <property type="entry name" value="Vam6/VPS39/TRAP1"/>
</dbReference>
<sequence>MSSFIESTWDLRCDSSPRCLSVDLAPSIPSNSNASNSSASGQQRNSRGTSTNPFEGSSSKPKSSNPFDSFFESPSSGSTMLSPNSKLAQIRAAQAKKSNPFADDNNDDKIISSGSIKDNEQKIANSGYSVLIGTELGSVQYRTFPSPTEAHKNRNAFASTDNTISPRGYDGTSMDRVHPLHQPLDIEGTSSSPIVACIRAKPKEKVKSSFQAINMPWKQSSSSSRGQMKDFQNAPTSTIYLLLQQKKQIQPKSTKAKDVGAYSAQIIALHHMTNTSTTLFSAQNLPEMSCATYHPNTGFVYAAGTSLYSLPPKAVRAISSALVSSISNSNNNQGGKSSGRFESYQQVSSVSSVDDDLLSRPTVYFNAENILPSDSRSNQDAICTICEGRVIVVATGNAFYAVSGTSVPHGTWYTKEEEEQMEEAKGGHDVDIFGSVAGILDGDGTDEVGIKRSMTDGDDGEDMTEQKKGHDMERVLKFRQSSQVHPAIVVEVPQGVESEKRENEDANANSGSVSLSSDLGVEDEVFTSLVFLASGRECAIVEILYNPRLYSNSNIKRPVLSVDDPDDRNLLPSPSISCGSIVVGPPRRGIATLASPILSAVGIKSTSKKTGPLIAILTNDGMVQTRSPSCIAIPLSTIEVGTSPNDYFTLKTLPNKEVAAISYGGEGKLLLFKEDTVQDLADRMMKLCIDAFGSSGFPRAELSEAVDAKFSATSYVGPEPTNSARSILRQYLEMILGLDVHKDFNSDDAQDSFFDLNESFSVNSKSKTAHISTYISASAILALTCTKLTPMNASLASRSTKACAMKLGVVSKLERNGINSATANLCKVIVDILLTASESDSIGIANATPTRRNIGRMEFIESATWLLRACGEHEHALTIERERMANPAVISSSNQTPDLKARSSWSQLKYESFAASHLGELWSHGDISCKELVLTSDVTMQLLESNPLLGIEVFTSSFPKSEDQWNDLKENEDPLKSLEFTNRVVQLLKSAKPLIPHDKRERIVQIESNALPQHELPLESGKALAVTYLEALIGISTKRPHVHYPPELVETVSEVHNELAILLLEGVLSERSDDESAPDSTLGAIYRSKLRRLLGWPSACVHPDKLMTALPESFLRERALVLGQLGRHDDALRIFYCKLKSLDLALEYCDARYEKQQAQMNRSNRSPHKDRDSTPLMSCPYLPLISVALDATEDPTEGIDAAIKVLSLRRQNIDRSAALRLLPKNIPISTLSKSFLVPALIDGESKARRMEVVSSLLKAKYVKLKQALTEAQIKSQSSINTVPGLRSLNLGDPIYVSKPFKARPSSTGLSYFPDITITKYFFNRFVVIQSTVQNSSPGISAKTLGDLQLIIAESSDDALIPSINIAVKILPSGMKGSSWCVLAASPQRLDGSAILTCEFRYKIVDVDIATGAPLNFDEDNGMFDKLFVEEIQDIEIRRAEFEG</sequence>